<dbReference type="EMBL" id="DXFX01000010">
    <property type="protein sequence ID" value="HIX07032.1"/>
    <property type="molecule type" value="Genomic_DNA"/>
</dbReference>
<gene>
    <name evidence="2" type="ORF">H9741_00985</name>
</gene>
<keyword evidence="1" id="KW-0812">Transmembrane</keyword>
<proteinExistence type="predicted"/>
<dbReference type="Proteomes" id="UP000824204">
    <property type="component" value="Unassembled WGS sequence"/>
</dbReference>
<protein>
    <submittedName>
        <fullName evidence="2">DUF3810 domain-containing protein</fullName>
    </submittedName>
</protein>
<accession>A0A9D2AFL1</accession>
<comment type="caution">
    <text evidence="2">The sequence shown here is derived from an EMBL/GenBank/DDBJ whole genome shotgun (WGS) entry which is preliminary data.</text>
</comment>
<feature type="transmembrane region" description="Helical" evidence="1">
    <location>
        <begin position="98"/>
        <end position="119"/>
    </location>
</feature>
<sequence>MQTLFYKNRFTRLQKLLLAAIAAAIVWLLSEIPVLAEHLFARGITRALNFLLGKISALFPFSLYELTAFLLIFGAAALVVGVVLLLKNRQFARLKIWLYRLAMAGLCVLISFGILYAPLYQRPSVQSALGLEESVLTEEKVYLAARYYVQELNDLSERMERDGQGNIIPSLSFSQTADELNKSFSALGTSYFAFFEVRPKPVAFSVLMSYLGITGIYFPFYAEANINTNVPAYTLPVTMAHEMTHAKGVSQEGEANVAAFVLCIRSENDTIRYSGLMSAAASMINALPEEEHEEVYGLLSEEVKREYRNANEHYDKYEGIIDTLSSFFNDLFLKANGVPGGTRSYSDTVGSLVSLWEQLNTHSKGRLGRPFGMYERD</sequence>
<reference evidence="2" key="1">
    <citation type="journal article" date="2021" name="PeerJ">
        <title>Extensive microbial diversity within the chicken gut microbiome revealed by metagenomics and culture.</title>
        <authorList>
            <person name="Gilroy R."/>
            <person name="Ravi A."/>
            <person name="Getino M."/>
            <person name="Pursley I."/>
            <person name="Horton D.L."/>
            <person name="Alikhan N.F."/>
            <person name="Baker D."/>
            <person name="Gharbi K."/>
            <person name="Hall N."/>
            <person name="Watson M."/>
            <person name="Adriaenssens E.M."/>
            <person name="Foster-Nyarko E."/>
            <person name="Jarju S."/>
            <person name="Secka A."/>
            <person name="Antonio M."/>
            <person name="Oren A."/>
            <person name="Chaudhuri R.R."/>
            <person name="La Ragione R."/>
            <person name="Hildebrand F."/>
            <person name="Pallen M.J."/>
        </authorList>
    </citation>
    <scope>NUCLEOTIDE SEQUENCE</scope>
    <source>
        <strain evidence="2">811</strain>
    </source>
</reference>
<dbReference type="Pfam" id="PF12725">
    <property type="entry name" value="DUF3810"/>
    <property type="match status" value="1"/>
</dbReference>
<feature type="transmembrane region" description="Helical" evidence="1">
    <location>
        <begin position="66"/>
        <end position="86"/>
    </location>
</feature>
<evidence type="ECO:0000256" key="1">
    <source>
        <dbReference type="SAM" id="Phobius"/>
    </source>
</evidence>
<keyword evidence="1" id="KW-1133">Transmembrane helix</keyword>
<reference evidence="2" key="2">
    <citation type="submission" date="2021-04" db="EMBL/GenBank/DDBJ databases">
        <authorList>
            <person name="Gilroy R."/>
        </authorList>
    </citation>
    <scope>NUCLEOTIDE SEQUENCE</scope>
    <source>
        <strain evidence="2">811</strain>
    </source>
</reference>
<dbReference type="InterPro" id="IPR024294">
    <property type="entry name" value="DUF3810"/>
</dbReference>
<evidence type="ECO:0000313" key="2">
    <source>
        <dbReference type="EMBL" id="HIX07032.1"/>
    </source>
</evidence>
<evidence type="ECO:0000313" key="3">
    <source>
        <dbReference type="Proteomes" id="UP000824204"/>
    </source>
</evidence>
<name>A0A9D2AFL1_9FIRM</name>
<dbReference type="AlphaFoldDB" id="A0A9D2AFL1"/>
<keyword evidence="1" id="KW-0472">Membrane</keyword>
<organism evidence="2 3">
    <name type="scientific">Candidatus Borkfalkia faecipullorum</name>
    <dbReference type="NCBI Taxonomy" id="2838510"/>
    <lineage>
        <taxon>Bacteria</taxon>
        <taxon>Bacillati</taxon>
        <taxon>Bacillota</taxon>
        <taxon>Clostridia</taxon>
        <taxon>Christensenellales</taxon>
        <taxon>Christensenellaceae</taxon>
        <taxon>Candidatus Borkfalkia</taxon>
    </lineage>
</organism>